<organism evidence="2 3">
    <name type="scientific">Pristionchus entomophagus</name>
    <dbReference type="NCBI Taxonomy" id="358040"/>
    <lineage>
        <taxon>Eukaryota</taxon>
        <taxon>Metazoa</taxon>
        <taxon>Ecdysozoa</taxon>
        <taxon>Nematoda</taxon>
        <taxon>Chromadorea</taxon>
        <taxon>Rhabditida</taxon>
        <taxon>Rhabditina</taxon>
        <taxon>Diplogasteromorpha</taxon>
        <taxon>Diplogasteroidea</taxon>
        <taxon>Neodiplogasteridae</taxon>
        <taxon>Pristionchus</taxon>
    </lineage>
</organism>
<keyword evidence="3" id="KW-1185">Reference proteome</keyword>
<evidence type="ECO:0000259" key="1">
    <source>
        <dbReference type="PROSITE" id="PS51186"/>
    </source>
</evidence>
<dbReference type="PROSITE" id="PS51186">
    <property type="entry name" value="GNAT"/>
    <property type="match status" value="1"/>
</dbReference>
<dbReference type="CDD" id="cd04301">
    <property type="entry name" value="NAT_SF"/>
    <property type="match status" value="1"/>
</dbReference>
<dbReference type="Proteomes" id="UP001432027">
    <property type="component" value="Unassembled WGS sequence"/>
</dbReference>
<evidence type="ECO:0000313" key="2">
    <source>
        <dbReference type="EMBL" id="GMS94327.1"/>
    </source>
</evidence>
<dbReference type="EMBL" id="BTSX01000004">
    <property type="protein sequence ID" value="GMS94327.1"/>
    <property type="molecule type" value="Genomic_DNA"/>
</dbReference>
<sequence>RMDAVTPSMALSSDIPEIHQFLLDDFLPSFSLAVALGITRNEAEQRYLKWTTNCVNSETSVLLRNTSGRIIGIRLCDIEERGSSHEGRGKLSEKLQTYYRFIDELDGDKWSYIPSTVDKLWLVEAIAVDKDYRGRGLGKMLMEFGVEKAIEKGVQGAASDVVANASIAMFAKYGYIPIKEIFHSEYLGQDGLPVFKCPGGEKVAQCVFKQF</sequence>
<feature type="non-terminal residue" evidence="2">
    <location>
        <position position="1"/>
    </location>
</feature>
<proteinExistence type="predicted"/>
<dbReference type="AlphaFoldDB" id="A0AAV5TJG6"/>
<dbReference type="PANTHER" id="PTHR20905:SF30">
    <property type="entry name" value="N-ACETYLTRANSFERASE DOMAIN-CONTAINING PROTEIN"/>
    <property type="match status" value="1"/>
</dbReference>
<protein>
    <recommendedName>
        <fullName evidence="1">N-acetyltransferase domain-containing protein</fullName>
    </recommendedName>
</protein>
<gene>
    <name evidence="2" type="ORF">PENTCL1PPCAC_16502</name>
</gene>
<dbReference type="PANTHER" id="PTHR20905">
    <property type="entry name" value="N-ACETYLTRANSFERASE-RELATED"/>
    <property type="match status" value="1"/>
</dbReference>
<evidence type="ECO:0000313" key="3">
    <source>
        <dbReference type="Proteomes" id="UP001432027"/>
    </source>
</evidence>
<name>A0AAV5TJG6_9BILA</name>
<dbReference type="GO" id="GO:0008080">
    <property type="term" value="F:N-acetyltransferase activity"/>
    <property type="evidence" value="ECO:0007669"/>
    <property type="project" value="TreeGrafter"/>
</dbReference>
<accession>A0AAV5TJG6</accession>
<dbReference type="Gene3D" id="3.40.630.30">
    <property type="match status" value="1"/>
</dbReference>
<reference evidence="2" key="1">
    <citation type="submission" date="2023-10" db="EMBL/GenBank/DDBJ databases">
        <title>Genome assembly of Pristionchus species.</title>
        <authorList>
            <person name="Yoshida K."/>
            <person name="Sommer R.J."/>
        </authorList>
    </citation>
    <scope>NUCLEOTIDE SEQUENCE</scope>
    <source>
        <strain evidence="2">RS0144</strain>
    </source>
</reference>
<dbReference type="SUPFAM" id="SSF55729">
    <property type="entry name" value="Acyl-CoA N-acyltransferases (Nat)"/>
    <property type="match status" value="1"/>
</dbReference>
<dbReference type="InterPro" id="IPR000182">
    <property type="entry name" value="GNAT_dom"/>
</dbReference>
<dbReference type="Pfam" id="PF00583">
    <property type="entry name" value="Acetyltransf_1"/>
    <property type="match status" value="1"/>
</dbReference>
<comment type="caution">
    <text evidence="2">The sequence shown here is derived from an EMBL/GenBank/DDBJ whole genome shotgun (WGS) entry which is preliminary data.</text>
</comment>
<feature type="domain" description="N-acetyltransferase" evidence="1">
    <location>
        <begin position="61"/>
        <end position="198"/>
    </location>
</feature>
<dbReference type="InterPro" id="IPR016181">
    <property type="entry name" value="Acyl_CoA_acyltransferase"/>
</dbReference>